<dbReference type="Gene3D" id="3.30.560.10">
    <property type="entry name" value="Glucose Oxidase, domain 3"/>
    <property type="match status" value="1"/>
</dbReference>
<comment type="similarity">
    <text evidence="1">Belongs to the GMC oxidoreductase family.</text>
</comment>
<dbReference type="STRING" id="121224.E0VG36"/>
<dbReference type="Gene3D" id="3.50.50.60">
    <property type="entry name" value="FAD/NAD(P)-binding domain"/>
    <property type="match status" value="1"/>
</dbReference>
<dbReference type="PROSITE" id="PS00624">
    <property type="entry name" value="GMC_OXRED_2"/>
    <property type="match status" value="1"/>
</dbReference>
<dbReference type="InterPro" id="IPR012132">
    <property type="entry name" value="GMC_OxRdtase"/>
</dbReference>
<dbReference type="EMBL" id="AAZO01002004">
    <property type="status" value="NOT_ANNOTATED_CDS"/>
    <property type="molecule type" value="Genomic_DNA"/>
</dbReference>
<keyword evidence="3" id="KW-0285">Flavoprotein</keyword>
<dbReference type="InParanoid" id="E0VG36"/>
<gene>
    <name evidence="6" type="primary">8236735</name>
    <name evidence="5" type="ORF">Phum_PHUM172690</name>
</gene>
<evidence type="ECO:0000313" key="5">
    <source>
        <dbReference type="EMBL" id="EEB12342.1"/>
    </source>
</evidence>
<dbReference type="GO" id="GO:0050660">
    <property type="term" value="F:flavin adenine dinucleotide binding"/>
    <property type="evidence" value="ECO:0007669"/>
    <property type="project" value="InterPro"/>
</dbReference>
<dbReference type="GO" id="GO:0016614">
    <property type="term" value="F:oxidoreductase activity, acting on CH-OH group of donors"/>
    <property type="evidence" value="ECO:0007669"/>
    <property type="project" value="InterPro"/>
</dbReference>
<dbReference type="SUPFAM" id="SSF54373">
    <property type="entry name" value="FAD-linked reductases, C-terminal domain"/>
    <property type="match status" value="1"/>
</dbReference>
<accession>E0VG36</accession>
<evidence type="ECO:0000256" key="2">
    <source>
        <dbReference type="PIRSR" id="PIRSR000137-1"/>
    </source>
</evidence>
<dbReference type="PANTHER" id="PTHR11552:SF216">
    <property type="entry name" value="GLUCOSE-METHANOL-CHOLINE OXIDOREDUCTASE N-TERMINAL DOMAIN-CONTAINING PROTEIN"/>
    <property type="match status" value="1"/>
</dbReference>
<dbReference type="Pfam" id="PF05199">
    <property type="entry name" value="GMC_oxred_C"/>
    <property type="match status" value="1"/>
</dbReference>
<reference evidence="5" key="1">
    <citation type="submission" date="2007-04" db="EMBL/GenBank/DDBJ databases">
        <title>Annotation of Pediculus humanus corporis strain USDA.</title>
        <authorList>
            <person name="Kirkness E."/>
            <person name="Hannick L."/>
            <person name="Hass B."/>
            <person name="Bruggner R."/>
            <person name="Lawson D."/>
            <person name="Bidwell S."/>
            <person name="Joardar V."/>
            <person name="Caler E."/>
            <person name="Walenz B."/>
            <person name="Inman J."/>
            <person name="Schobel S."/>
            <person name="Galinsky K."/>
            <person name="Amedeo P."/>
            <person name="Strausberg R."/>
        </authorList>
    </citation>
    <scope>NUCLEOTIDE SEQUENCE</scope>
    <source>
        <strain evidence="5">USDA</strain>
    </source>
</reference>
<dbReference type="EC" id="1.1.99.10" evidence="5"/>
<keyword evidence="3" id="KW-0274">FAD</keyword>
<feature type="domain" description="Glucose-methanol-choline oxidoreductase N-terminal" evidence="4">
    <location>
        <begin position="218"/>
        <end position="232"/>
    </location>
</feature>
<dbReference type="InterPro" id="IPR007867">
    <property type="entry name" value="GMC_OxRtase_C"/>
</dbReference>
<feature type="binding site" evidence="3">
    <location>
        <begin position="52"/>
        <end position="55"/>
    </location>
    <ligand>
        <name>FAD</name>
        <dbReference type="ChEBI" id="CHEBI:57692"/>
    </ligand>
</feature>
<evidence type="ECO:0000256" key="1">
    <source>
        <dbReference type="ARBA" id="ARBA00010790"/>
    </source>
</evidence>
<dbReference type="HOGENOM" id="CLU_002865_7_0_1"/>
<evidence type="ECO:0000259" key="4">
    <source>
        <dbReference type="PROSITE" id="PS00624"/>
    </source>
</evidence>
<dbReference type="eggNOG" id="KOG1238">
    <property type="taxonomic scope" value="Eukaryota"/>
</dbReference>
<dbReference type="InterPro" id="IPR000172">
    <property type="entry name" value="GMC_OxRdtase_N"/>
</dbReference>
<keyword evidence="7" id="KW-1185">Reference proteome</keyword>
<dbReference type="RefSeq" id="XP_002425080.1">
    <property type="nucleotide sequence ID" value="XM_002425035.1"/>
</dbReference>
<reference evidence="6" key="3">
    <citation type="submission" date="2020-05" db="UniProtKB">
        <authorList>
            <consortium name="EnsemblMetazoa"/>
        </authorList>
    </citation>
    <scope>IDENTIFICATION</scope>
    <source>
        <strain evidence="6">USDA</strain>
    </source>
</reference>
<name>E0VG36_PEDHC</name>
<feature type="binding site" evidence="3">
    <location>
        <position position="48"/>
    </location>
    <ligand>
        <name>FAD</name>
        <dbReference type="ChEBI" id="CHEBI:57692"/>
    </ligand>
</feature>
<dbReference type="OrthoDB" id="269227at2759"/>
<dbReference type="VEuPathDB" id="VectorBase:PHUM172690"/>
<sequence length="533" mass="59733">MTDVPLASTYWTFSGFNWGYKTVPQNRSCLAMYEQKCTWPRGKIMGGTSVINFLVYTRGHPKDYDDWERLGNTGWGWNDVYPYFKKLEKVEIPELINSTFRGHSGNLNINHPPWRTPLGKLFLESGREMGFDITDPNGEKQIGFSHIQTTMKKGRRVSSSKAYIRPIRYRPNLHVAKEARVTKILINPQTKTATGVEFVRQRKIYKIKARKEVILSAGTLNTPQLLMLSGIGPQDHLTQLRIPVIKNLPVGENLQDHVSFGTLVFLINDTVSLVEKRLSTNPANVFDYLLHNTGPLTSPGGAEGVAFVDTSSAEQDAEYVGKGGNAADIEIVMGAGSLTGDTGGALRKSFGLRDDIFQSMYGKVFGRDGFSLVPILLKPKSVGRLRLKSKNPFHWPLFYPNYYDVEEDVETMVRGIKMAIKIGESESFKKYNASLYPGKFPNCSHFDFGSDDYWRCAVRQSSTNLHHQIGTCKMGPENDPTSVVDPELKVLGIQRLRIVDCSIIPTIPRGHTNAIAIMIGEKASDMIKKTWLS</sequence>
<dbReference type="Proteomes" id="UP000009046">
    <property type="component" value="Unassembled WGS sequence"/>
</dbReference>
<dbReference type="GeneID" id="8236735"/>
<evidence type="ECO:0000313" key="7">
    <source>
        <dbReference type="Proteomes" id="UP000009046"/>
    </source>
</evidence>
<dbReference type="PIRSF" id="PIRSF000137">
    <property type="entry name" value="Alcohol_oxidase"/>
    <property type="match status" value="1"/>
</dbReference>
<dbReference type="FunCoup" id="E0VG36">
    <property type="interactions" value="18"/>
</dbReference>
<evidence type="ECO:0000256" key="3">
    <source>
        <dbReference type="PIRSR" id="PIRSR000137-2"/>
    </source>
</evidence>
<dbReference type="InterPro" id="IPR036188">
    <property type="entry name" value="FAD/NAD-bd_sf"/>
</dbReference>
<organism>
    <name type="scientific">Pediculus humanus subsp. corporis</name>
    <name type="common">Body louse</name>
    <dbReference type="NCBI Taxonomy" id="121224"/>
    <lineage>
        <taxon>Eukaryota</taxon>
        <taxon>Metazoa</taxon>
        <taxon>Ecdysozoa</taxon>
        <taxon>Arthropoda</taxon>
        <taxon>Hexapoda</taxon>
        <taxon>Insecta</taxon>
        <taxon>Pterygota</taxon>
        <taxon>Neoptera</taxon>
        <taxon>Paraneoptera</taxon>
        <taxon>Psocodea</taxon>
        <taxon>Troctomorpha</taxon>
        <taxon>Phthiraptera</taxon>
        <taxon>Anoplura</taxon>
        <taxon>Pediculidae</taxon>
        <taxon>Pediculus</taxon>
    </lineage>
</organism>
<protein>
    <submittedName>
        <fullName evidence="5">Glucose dehydrogenase, putative</fullName>
        <ecNumber evidence="5">1.1.99.10</ecNumber>
    </submittedName>
</protein>
<dbReference type="EnsemblMetazoa" id="PHUM172690-RA">
    <property type="protein sequence ID" value="PHUM172690-PA"/>
    <property type="gene ID" value="PHUM172690"/>
</dbReference>
<comment type="cofactor">
    <cofactor evidence="3">
        <name>FAD</name>
        <dbReference type="ChEBI" id="CHEBI:57692"/>
    </cofactor>
</comment>
<dbReference type="Pfam" id="PF00732">
    <property type="entry name" value="GMC_oxred_N"/>
    <property type="match status" value="1"/>
</dbReference>
<dbReference type="EMBL" id="DS235131">
    <property type="protein sequence ID" value="EEB12342.1"/>
    <property type="molecule type" value="Genomic_DNA"/>
</dbReference>
<evidence type="ECO:0000313" key="6">
    <source>
        <dbReference type="EnsemblMetazoa" id="PHUM172690-PA"/>
    </source>
</evidence>
<keyword evidence="5" id="KW-0560">Oxidoreductase</keyword>
<feature type="active site" description="Proton donor" evidence="2">
    <location>
        <position position="467"/>
    </location>
</feature>
<reference evidence="5" key="2">
    <citation type="submission" date="2007-04" db="EMBL/GenBank/DDBJ databases">
        <title>The genome of the human body louse.</title>
        <authorList>
            <consortium name="The Human Body Louse Genome Consortium"/>
            <person name="Kirkness E."/>
            <person name="Walenz B."/>
            <person name="Hass B."/>
            <person name="Bruggner R."/>
            <person name="Strausberg R."/>
        </authorList>
    </citation>
    <scope>NUCLEOTIDE SEQUENCE</scope>
    <source>
        <strain evidence="5">USDA</strain>
    </source>
</reference>
<feature type="binding site" evidence="3">
    <location>
        <position position="181"/>
    </location>
    <ligand>
        <name>FAD</name>
        <dbReference type="ChEBI" id="CHEBI:57692"/>
    </ligand>
</feature>
<dbReference type="SUPFAM" id="SSF51905">
    <property type="entry name" value="FAD/NAD(P)-binding domain"/>
    <property type="match status" value="1"/>
</dbReference>
<dbReference type="OMA" id="LDAGHEM"/>
<dbReference type="AlphaFoldDB" id="E0VG36"/>
<dbReference type="CTD" id="8236735"/>
<feature type="active site" description="Proton acceptor" evidence="2">
    <location>
        <position position="511"/>
    </location>
</feature>
<proteinExistence type="inferred from homology"/>
<dbReference type="KEGG" id="phu:Phum_PHUM172690"/>
<dbReference type="PANTHER" id="PTHR11552">
    <property type="entry name" value="GLUCOSE-METHANOL-CHOLINE GMC OXIDOREDUCTASE"/>
    <property type="match status" value="1"/>
</dbReference>